<name>A0AAN8XSQ3_HALRR</name>
<evidence type="ECO:0000256" key="1">
    <source>
        <dbReference type="PROSITE-ProRule" id="PRU00497"/>
    </source>
</evidence>
<comment type="caution">
    <text evidence="3">The sequence shown here is derived from an EMBL/GenBank/DDBJ whole genome shotgun (WGS) entry which is preliminary data.</text>
</comment>
<keyword evidence="4" id="KW-1185">Reference proteome</keyword>
<accession>A0AAN8XSQ3</accession>
<evidence type="ECO:0000313" key="3">
    <source>
        <dbReference type="EMBL" id="KAK7085018.1"/>
    </source>
</evidence>
<dbReference type="InterPro" id="IPR000618">
    <property type="entry name" value="Insect_cuticle"/>
</dbReference>
<evidence type="ECO:0008006" key="5">
    <source>
        <dbReference type="Google" id="ProtNLM"/>
    </source>
</evidence>
<dbReference type="EMBL" id="JAXCGZ010001923">
    <property type="protein sequence ID" value="KAK7085018.1"/>
    <property type="molecule type" value="Genomic_DNA"/>
</dbReference>
<protein>
    <recommendedName>
        <fullName evidence="5">Cuticle protein</fullName>
    </recommendedName>
</protein>
<proteinExistence type="predicted"/>
<evidence type="ECO:0000256" key="2">
    <source>
        <dbReference type="SAM" id="SignalP"/>
    </source>
</evidence>
<keyword evidence="2" id="KW-0732">Signal</keyword>
<dbReference type="AlphaFoldDB" id="A0AAN8XSQ3"/>
<dbReference type="GO" id="GO:0042302">
    <property type="term" value="F:structural constituent of cuticle"/>
    <property type="evidence" value="ECO:0007669"/>
    <property type="project" value="UniProtKB-UniRule"/>
</dbReference>
<sequence length="202" mass="21083">MKYLVVLLAAVVCHAAPQIPYNVVQAAPIVVHGQSLSPAVMKIPKPGIRFGVPQPVRYTAPVVVSAPAPVPVVTPVQYNVPAAVVAPAIPALPTLKVAPAIQAAPAVVPAVYAAAPEPLQAPDPPMPSIGTPYTGGQFHAQDERRQYTFGHWGGPNTRVETRDSYGRTSGSFAYVDPIGDVQVRKYAAAPATGFRVAASDLP</sequence>
<feature type="signal peptide" evidence="2">
    <location>
        <begin position="1"/>
        <end position="15"/>
    </location>
</feature>
<dbReference type="PROSITE" id="PS51155">
    <property type="entry name" value="CHIT_BIND_RR_2"/>
    <property type="match status" value="1"/>
</dbReference>
<keyword evidence="1" id="KW-0193">Cuticle</keyword>
<feature type="chain" id="PRO_5043015649" description="Cuticle protein" evidence="2">
    <location>
        <begin position="16"/>
        <end position="202"/>
    </location>
</feature>
<evidence type="ECO:0000313" key="4">
    <source>
        <dbReference type="Proteomes" id="UP001381693"/>
    </source>
</evidence>
<reference evidence="3 4" key="1">
    <citation type="submission" date="2023-11" db="EMBL/GenBank/DDBJ databases">
        <title>Halocaridina rubra genome assembly.</title>
        <authorList>
            <person name="Smith C."/>
        </authorList>
    </citation>
    <scope>NUCLEOTIDE SEQUENCE [LARGE SCALE GENOMIC DNA]</scope>
    <source>
        <strain evidence="3">EP-1</strain>
        <tissue evidence="3">Whole</tissue>
    </source>
</reference>
<gene>
    <name evidence="3" type="ORF">SK128_008557</name>
</gene>
<dbReference type="Proteomes" id="UP001381693">
    <property type="component" value="Unassembled WGS sequence"/>
</dbReference>
<organism evidence="3 4">
    <name type="scientific">Halocaridina rubra</name>
    <name type="common">Hawaiian red shrimp</name>
    <dbReference type="NCBI Taxonomy" id="373956"/>
    <lineage>
        <taxon>Eukaryota</taxon>
        <taxon>Metazoa</taxon>
        <taxon>Ecdysozoa</taxon>
        <taxon>Arthropoda</taxon>
        <taxon>Crustacea</taxon>
        <taxon>Multicrustacea</taxon>
        <taxon>Malacostraca</taxon>
        <taxon>Eumalacostraca</taxon>
        <taxon>Eucarida</taxon>
        <taxon>Decapoda</taxon>
        <taxon>Pleocyemata</taxon>
        <taxon>Caridea</taxon>
        <taxon>Atyoidea</taxon>
        <taxon>Atyidae</taxon>
        <taxon>Halocaridina</taxon>
    </lineage>
</organism>
<dbReference type="Pfam" id="PF00379">
    <property type="entry name" value="Chitin_bind_4"/>
    <property type="match status" value="1"/>
</dbReference>